<dbReference type="Proteomes" id="UP001233999">
    <property type="component" value="Unassembled WGS sequence"/>
</dbReference>
<feature type="transmembrane region" description="Helical" evidence="2">
    <location>
        <begin position="150"/>
        <end position="169"/>
    </location>
</feature>
<feature type="transmembrane region" description="Helical" evidence="2">
    <location>
        <begin position="350"/>
        <end position="367"/>
    </location>
</feature>
<reference evidence="3" key="2">
    <citation type="submission" date="2023-05" db="EMBL/GenBank/DDBJ databases">
        <authorList>
            <person name="Fouks B."/>
        </authorList>
    </citation>
    <scope>NUCLEOTIDE SEQUENCE</scope>
    <source>
        <strain evidence="3">Stay&amp;Tobe</strain>
        <tissue evidence="3">Testes</tissue>
    </source>
</reference>
<dbReference type="EMBL" id="JASPKZ010007950">
    <property type="protein sequence ID" value="KAJ9581336.1"/>
    <property type="molecule type" value="Genomic_DNA"/>
</dbReference>
<comment type="caution">
    <text evidence="3">The sequence shown here is derived from an EMBL/GenBank/DDBJ whole genome shotgun (WGS) entry which is preliminary data.</text>
</comment>
<keyword evidence="4" id="KW-1185">Reference proteome</keyword>
<evidence type="ECO:0000256" key="2">
    <source>
        <dbReference type="SAM" id="Phobius"/>
    </source>
</evidence>
<dbReference type="PANTHER" id="PTHR11328:SF49">
    <property type="entry name" value="MAJOR FACILITATOR SUPERFAMILY DOMAIN-CONTAINING PROTEIN 12-LIKE PROTEIN"/>
    <property type="match status" value="1"/>
</dbReference>
<proteinExistence type="inferred from homology"/>
<dbReference type="Pfam" id="PF13347">
    <property type="entry name" value="MFS_2"/>
    <property type="match status" value="1"/>
</dbReference>
<feature type="transmembrane region" description="Helical" evidence="2">
    <location>
        <begin position="83"/>
        <end position="105"/>
    </location>
</feature>
<feature type="transmembrane region" description="Helical" evidence="2">
    <location>
        <begin position="56"/>
        <end position="77"/>
    </location>
</feature>
<dbReference type="GO" id="GO:0015293">
    <property type="term" value="F:symporter activity"/>
    <property type="evidence" value="ECO:0007669"/>
    <property type="project" value="InterPro"/>
</dbReference>
<keyword evidence="2" id="KW-1133">Transmembrane helix</keyword>
<accession>A0AAD8E903</accession>
<dbReference type="AlphaFoldDB" id="A0AAD8E903"/>
<feature type="transmembrane region" description="Helical" evidence="2">
    <location>
        <begin position="117"/>
        <end position="138"/>
    </location>
</feature>
<dbReference type="GO" id="GO:0005886">
    <property type="term" value="C:plasma membrane"/>
    <property type="evidence" value="ECO:0007669"/>
    <property type="project" value="TreeGrafter"/>
</dbReference>
<organism evidence="3 4">
    <name type="scientific">Diploptera punctata</name>
    <name type="common">Pacific beetle cockroach</name>
    <dbReference type="NCBI Taxonomy" id="6984"/>
    <lineage>
        <taxon>Eukaryota</taxon>
        <taxon>Metazoa</taxon>
        <taxon>Ecdysozoa</taxon>
        <taxon>Arthropoda</taxon>
        <taxon>Hexapoda</taxon>
        <taxon>Insecta</taxon>
        <taxon>Pterygota</taxon>
        <taxon>Neoptera</taxon>
        <taxon>Polyneoptera</taxon>
        <taxon>Dictyoptera</taxon>
        <taxon>Blattodea</taxon>
        <taxon>Blaberoidea</taxon>
        <taxon>Blaberidae</taxon>
        <taxon>Diplopterinae</taxon>
        <taxon>Diploptera</taxon>
    </lineage>
</organism>
<keyword evidence="2" id="KW-0812">Transmembrane</keyword>
<feature type="non-terminal residue" evidence="3">
    <location>
        <position position="435"/>
    </location>
</feature>
<feature type="transmembrane region" description="Helical" evidence="2">
    <location>
        <begin position="284"/>
        <end position="307"/>
    </location>
</feature>
<gene>
    <name evidence="3" type="ORF">L9F63_023484</name>
</gene>
<dbReference type="InterPro" id="IPR036259">
    <property type="entry name" value="MFS_trans_sf"/>
</dbReference>
<feature type="transmembrane region" description="Helical" evidence="2">
    <location>
        <begin position="233"/>
        <end position="252"/>
    </location>
</feature>
<dbReference type="Gene3D" id="1.20.1250.20">
    <property type="entry name" value="MFS general substrate transporter like domains"/>
    <property type="match status" value="1"/>
</dbReference>
<comment type="similarity">
    <text evidence="1">Belongs to the major facilitator superfamily.</text>
</comment>
<dbReference type="SUPFAM" id="SSF103473">
    <property type="entry name" value="MFS general substrate transporter"/>
    <property type="match status" value="1"/>
</dbReference>
<protein>
    <recommendedName>
        <fullName evidence="5">Major facilitator superfamily domain-containing protein 12-like</fullName>
    </recommendedName>
</protein>
<name>A0AAD8E903_DIPPU</name>
<evidence type="ECO:0000313" key="4">
    <source>
        <dbReference type="Proteomes" id="UP001233999"/>
    </source>
</evidence>
<evidence type="ECO:0000313" key="3">
    <source>
        <dbReference type="EMBL" id="KAJ9581336.1"/>
    </source>
</evidence>
<feature type="transmembrane region" description="Helical" evidence="2">
    <location>
        <begin position="373"/>
        <end position="399"/>
    </location>
</feature>
<evidence type="ECO:0008006" key="5">
    <source>
        <dbReference type="Google" id="ProtNLM"/>
    </source>
</evidence>
<dbReference type="GO" id="GO:0008643">
    <property type="term" value="P:carbohydrate transport"/>
    <property type="evidence" value="ECO:0007669"/>
    <property type="project" value="InterPro"/>
</dbReference>
<sequence>MEEEFKAMRLSFTEDSAGERSPLVQSTEATSNVNYNSRHDHKLPLQLKAAYGLGHVFNDISAAMWFSYTLLFLQTVIGMEPALSGAMLLIGQLADGMATPVVGVLADRVGSRKSWHITGSILVVITFPTLFAPCVGCTDTNPKSTSWLMALYYALLIIIFQAGWAVVQISHLALIPDLTATQQGRSELTAIRYTASVCSSVAVYLITWSVFHATKGTGLDKIGPNDAFKFRDVVIVGSIIGLITNSLFHFGLRKVNIYTINSLIIDHESPMRCRMFNYLRSPKLFQVALVYVTSRLFLTISLVYMPLYLNETLSKETELIASVPLVCYLSSFIASLAIKYFNNLYGSKMSYLCGVLISISGCIWIRYGMIQEYLLICIYGVAILLGAGSSITMVSSLCITADFIGQRTESGASVYGIVTFADKVLNGVAVMIIED</sequence>
<feature type="transmembrane region" description="Helical" evidence="2">
    <location>
        <begin position="319"/>
        <end position="338"/>
    </location>
</feature>
<evidence type="ECO:0000256" key="1">
    <source>
        <dbReference type="ARBA" id="ARBA00008335"/>
    </source>
</evidence>
<dbReference type="PANTHER" id="PTHR11328">
    <property type="entry name" value="MAJOR FACILITATOR SUPERFAMILY DOMAIN-CONTAINING PROTEIN"/>
    <property type="match status" value="1"/>
</dbReference>
<feature type="transmembrane region" description="Helical" evidence="2">
    <location>
        <begin position="190"/>
        <end position="213"/>
    </location>
</feature>
<dbReference type="InterPro" id="IPR039672">
    <property type="entry name" value="MFS_2"/>
</dbReference>
<reference evidence="3" key="1">
    <citation type="journal article" date="2023" name="IScience">
        <title>Live-bearing cockroach genome reveals convergent evolutionary mechanisms linked to viviparity in insects and beyond.</title>
        <authorList>
            <person name="Fouks B."/>
            <person name="Harrison M.C."/>
            <person name="Mikhailova A.A."/>
            <person name="Marchal E."/>
            <person name="English S."/>
            <person name="Carruthers M."/>
            <person name="Jennings E.C."/>
            <person name="Chiamaka E.L."/>
            <person name="Frigard R.A."/>
            <person name="Pippel M."/>
            <person name="Attardo G.M."/>
            <person name="Benoit J.B."/>
            <person name="Bornberg-Bauer E."/>
            <person name="Tobe S.S."/>
        </authorList>
    </citation>
    <scope>NUCLEOTIDE SEQUENCE</scope>
    <source>
        <strain evidence="3">Stay&amp;Tobe</strain>
    </source>
</reference>
<dbReference type="CDD" id="cd17491">
    <property type="entry name" value="MFS_MFSD12"/>
    <property type="match status" value="1"/>
</dbReference>
<keyword evidence="2" id="KW-0472">Membrane</keyword>